<keyword evidence="4" id="KW-0503">Monooxygenase</keyword>
<dbReference type="Pfam" id="PF01494">
    <property type="entry name" value="FAD_binding_3"/>
    <property type="match status" value="1"/>
</dbReference>
<dbReference type="Proteomes" id="UP000298781">
    <property type="component" value="Chromosome"/>
</dbReference>
<keyword evidence="1" id="KW-0560">Oxidoreductase</keyword>
<dbReference type="Gene3D" id="3.30.9.20">
    <property type="match status" value="1"/>
</dbReference>
<dbReference type="EMBL" id="CP039690">
    <property type="protein sequence ID" value="QCI64734.1"/>
    <property type="molecule type" value="Genomic_DNA"/>
</dbReference>
<dbReference type="KEGG" id="pstg:E8M01_11185"/>
<name>A0A4D7AT79_9HYPH</name>
<dbReference type="Gene3D" id="3.50.50.60">
    <property type="entry name" value="FAD/NAD(P)-binding domain"/>
    <property type="match status" value="1"/>
</dbReference>
<evidence type="ECO:0000256" key="2">
    <source>
        <dbReference type="ARBA" id="ARBA00023027"/>
    </source>
</evidence>
<dbReference type="GO" id="GO:0071949">
    <property type="term" value="F:FAD binding"/>
    <property type="evidence" value="ECO:0007669"/>
    <property type="project" value="InterPro"/>
</dbReference>
<dbReference type="OrthoDB" id="9804454at2"/>
<gene>
    <name evidence="4" type="ORF">E8M01_11185</name>
</gene>
<evidence type="ECO:0000256" key="1">
    <source>
        <dbReference type="ARBA" id="ARBA00023002"/>
    </source>
</evidence>
<dbReference type="AlphaFoldDB" id="A0A4D7AT79"/>
<evidence type="ECO:0000259" key="3">
    <source>
        <dbReference type="Pfam" id="PF01494"/>
    </source>
</evidence>
<dbReference type="GO" id="GO:0004497">
    <property type="term" value="F:monooxygenase activity"/>
    <property type="evidence" value="ECO:0007669"/>
    <property type="project" value="UniProtKB-KW"/>
</dbReference>
<dbReference type="InterPro" id="IPR036188">
    <property type="entry name" value="FAD/NAD-bd_sf"/>
</dbReference>
<dbReference type="PRINTS" id="PR00420">
    <property type="entry name" value="RNGMNOXGNASE"/>
</dbReference>
<dbReference type="PANTHER" id="PTHR43476:SF4">
    <property type="entry name" value="BLR0106 PROTEIN"/>
    <property type="match status" value="1"/>
</dbReference>
<dbReference type="RefSeq" id="WP_136960185.1">
    <property type="nucleotide sequence ID" value="NZ_CP039690.1"/>
</dbReference>
<organism evidence="4 5">
    <name type="scientific">Phreatobacter stygius</name>
    <dbReference type="NCBI Taxonomy" id="1940610"/>
    <lineage>
        <taxon>Bacteria</taxon>
        <taxon>Pseudomonadati</taxon>
        <taxon>Pseudomonadota</taxon>
        <taxon>Alphaproteobacteria</taxon>
        <taxon>Hyphomicrobiales</taxon>
        <taxon>Phreatobacteraceae</taxon>
        <taxon>Phreatobacter</taxon>
    </lineage>
</organism>
<proteinExistence type="predicted"/>
<evidence type="ECO:0000313" key="4">
    <source>
        <dbReference type="EMBL" id="QCI64734.1"/>
    </source>
</evidence>
<dbReference type="PANTHER" id="PTHR43476">
    <property type="entry name" value="3-(3-HYDROXY-PHENYL)PROPIONATE/3-HYDROXYCINNAMIC ACID HYDROXYLASE"/>
    <property type="match status" value="1"/>
</dbReference>
<protein>
    <submittedName>
        <fullName evidence="4">Monooxygenase</fullName>
    </submittedName>
</protein>
<feature type="domain" description="FAD-binding" evidence="3">
    <location>
        <begin position="130"/>
        <end position="321"/>
    </location>
</feature>
<sequence length="376" mass="41384">MRIAVLGAGPAGLVFATLWKRRHPGDELIVVEQNAADATFGFGVVFSDRALDFLREDDAETHALIAPRMQTWSDITLVHRGRSIAIDGIGFSAIGRLELLRLLQQRAGDVGVAPAYGRVVRSLDEFGPVDLIVGADGVNSLARRSRAAEFGPTMSHLDNRFAWYGVAKRFETLTQSFVETELGVFNAHHYRYQPDMSTFIIECDPETFARAGFAAMDEDASRGLCERVFAEALAGKPLISNRSVWRQFPKLRTQRWHAGNVALVGDALHTAHFSIGSGTRLAIEDVIALVKALEAQPGDVRAGLQAYEAARRPIVEKILRAADASAAWYERFRDHMRLPPFDFAMSYVTRSGRVDKDRLAAVAPRFVAAYDAAVAA</sequence>
<accession>A0A4D7AT79</accession>
<keyword evidence="5" id="KW-1185">Reference proteome</keyword>
<reference evidence="4 5" key="1">
    <citation type="submission" date="2019-04" db="EMBL/GenBank/DDBJ databases">
        <title>Phreatobacter aquaticus sp. nov.</title>
        <authorList>
            <person name="Choi A."/>
        </authorList>
    </citation>
    <scope>NUCLEOTIDE SEQUENCE [LARGE SCALE GENOMIC DNA]</scope>
    <source>
        <strain evidence="4 5">KCTC 52518</strain>
    </source>
</reference>
<dbReference type="SUPFAM" id="SSF51905">
    <property type="entry name" value="FAD/NAD(P)-binding domain"/>
    <property type="match status" value="1"/>
</dbReference>
<keyword evidence="2" id="KW-0520">NAD</keyword>
<evidence type="ECO:0000313" key="5">
    <source>
        <dbReference type="Proteomes" id="UP000298781"/>
    </source>
</evidence>
<dbReference type="InterPro" id="IPR002938">
    <property type="entry name" value="FAD-bd"/>
</dbReference>
<dbReference type="InterPro" id="IPR050631">
    <property type="entry name" value="PheA/TfdB_FAD_monoxygenase"/>
</dbReference>